<organism evidence="8 9">
    <name type="scientific">Paraglaciecola mesophila</name>
    <dbReference type="NCBI Taxonomy" id="197222"/>
    <lineage>
        <taxon>Bacteria</taxon>
        <taxon>Pseudomonadati</taxon>
        <taxon>Pseudomonadota</taxon>
        <taxon>Gammaproteobacteria</taxon>
        <taxon>Alteromonadales</taxon>
        <taxon>Alteromonadaceae</taxon>
        <taxon>Paraglaciecola</taxon>
    </lineage>
</organism>
<dbReference type="InterPro" id="IPR039425">
    <property type="entry name" value="RNA_pol_sigma-70-like"/>
</dbReference>
<dbReference type="CDD" id="cd06171">
    <property type="entry name" value="Sigma70_r4"/>
    <property type="match status" value="1"/>
</dbReference>
<dbReference type="Proteomes" id="UP000464524">
    <property type="component" value="Chromosome"/>
</dbReference>
<evidence type="ECO:0000313" key="9">
    <source>
        <dbReference type="Proteomes" id="UP000464524"/>
    </source>
</evidence>
<accession>A0A857JKF2</accession>
<feature type="domain" description="RNA polymerase sigma-70 region 2" evidence="6">
    <location>
        <begin position="15"/>
        <end position="76"/>
    </location>
</feature>
<dbReference type="InterPro" id="IPR007627">
    <property type="entry name" value="RNA_pol_sigma70_r2"/>
</dbReference>
<keyword evidence="5" id="KW-0804">Transcription</keyword>
<dbReference type="InterPro" id="IPR013249">
    <property type="entry name" value="RNA_pol_sigma70_r4_t2"/>
</dbReference>
<reference evidence="8 9" key="1">
    <citation type="submission" date="2019-12" db="EMBL/GenBank/DDBJ databases">
        <title>Genome sequencing and assembly of endphytes of Porphyra tenera.</title>
        <authorList>
            <person name="Park J.M."/>
            <person name="Shin R."/>
            <person name="Jo S.H."/>
        </authorList>
    </citation>
    <scope>NUCLEOTIDE SEQUENCE [LARGE SCALE GENOMIC DNA]</scope>
    <source>
        <strain evidence="8 9">GPM4</strain>
    </source>
</reference>
<dbReference type="InterPro" id="IPR013325">
    <property type="entry name" value="RNA_pol_sigma_r2"/>
</dbReference>
<name>A0A857JKF2_9ALTE</name>
<dbReference type="SUPFAM" id="SSF88659">
    <property type="entry name" value="Sigma3 and sigma4 domains of RNA polymerase sigma factors"/>
    <property type="match status" value="1"/>
</dbReference>
<dbReference type="InterPro" id="IPR014284">
    <property type="entry name" value="RNA_pol_sigma-70_dom"/>
</dbReference>
<keyword evidence="3" id="KW-0731">Sigma factor</keyword>
<proteinExistence type="inferred from homology"/>
<evidence type="ECO:0000256" key="5">
    <source>
        <dbReference type="ARBA" id="ARBA00023163"/>
    </source>
</evidence>
<evidence type="ECO:0000256" key="4">
    <source>
        <dbReference type="ARBA" id="ARBA00023125"/>
    </source>
</evidence>
<dbReference type="SUPFAM" id="SSF88946">
    <property type="entry name" value="Sigma2 domain of RNA polymerase sigma factors"/>
    <property type="match status" value="1"/>
</dbReference>
<gene>
    <name evidence="8" type="ORF">FX988_01844</name>
</gene>
<dbReference type="EMBL" id="CP047656">
    <property type="protein sequence ID" value="QHJ11610.1"/>
    <property type="molecule type" value="Genomic_DNA"/>
</dbReference>
<dbReference type="GO" id="GO:0006352">
    <property type="term" value="P:DNA-templated transcription initiation"/>
    <property type="evidence" value="ECO:0007669"/>
    <property type="project" value="InterPro"/>
</dbReference>
<dbReference type="KEGG" id="pmes:FX988_01844"/>
<dbReference type="InterPro" id="IPR013324">
    <property type="entry name" value="RNA_pol_sigma_r3/r4-like"/>
</dbReference>
<keyword evidence="4" id="KW-0238">DNA-binding</keyword>
<dbReference type="Pfam" id="PF08281">
    <property type="entry name" value="Sigma70_r4_2"/>
    <property type="match status" value="1"/>
</dbReference>
<dbReference type="Gene3D" id="1.10.10.10">
    <property type="entry name" value="Winged helix-like DNA-binding domain superfamily/Winged helix DNA-binding domain"/>
    <property type="match status" value="1"/>
</dbReference>
<evidence type="ECO:0000259" key="7">
    <source>
        <dbReference type="Pfam" id="PF08281"/>
    </source>
</evidence>
<sequence length="190" mass="21706">MRTVINNTFTKLYLASRDSLSRFVAAIVPPNEIEDVVQETYVRICQAKNTEKILSKKSFMYTTAKNLALDYQKRASTKLLDDKIEWSERESLMCDGDTDRTLNDVIAKDEFSTLCEAIRQLPTQCRKVFVLKKVYGYTQREIAKEIGISESTVEKHISTGLKRCIQLSQRESLAPQASTLVKTKKRGNID</sequence>
<feature type="domain" description="RNA polymerase sigma factor 70 region 4 type 2" evidence="7">
    <location>
        <begin position="116"/>
        <end position="164"/>
    </location>
</feature>
<dbReference type="NCBIfam" id="TIGR02937">
    <property type="entry name" value="sigma70-ECF"/>
    <property type="match status" value="1"/>
</dbReference>
<protein>
    <submittedName>
        <fullName evidence="8">ECF RNA polymerase sigma factor SigX</fullName>
    </submittedName>
</protein>
<dbReference type="Gene3D" id="1.10.1740.10">
    <property type="match status" value="1"/>
</dbReference>
<dbReference type="InterPro" id="IPR036388">
    <property type="entry name" value="WH-like_DNA-bd_sf"/>
</dbReference>
<dbReference type="PANTHER" id="PTHR43133">
    <property type="entry name" value="RNA POLYMERASE ECF-TYPE SIGMA FACTO"/>
    <property type="match status" value="1"/>
</dbReference>
<dbReference type="GO" id="GO:0003677">
    <property type="term" value="F:DNA binding"/>
    <property type="evidence" value="ECO:0007669"/>
    <property type="project" value="UniProtKB-KW"/>
</dbReference>
<keyword evidence="9" id="KW-1185">Reference proteome</keyword>
<dbReference type="GO" id="GO:0016987">
    <property type="term" value="F:sigma factor activity"/>
    <property type="evidence" value="ECO:0007669"/>
    <property type="project" value="UniProtKB-KW"/>
</dbReference>
<dbReference type="AlphaFoldDB" id="A0A857JKF2"/>
<keyword evidence="2" id="KW-0805">Transcription regulation</keyword>
<dbReference type="PANTHER" id="PTHR43133:SF8">
    <property type="entry name" value="RNA POLYMERASE SIGMA FACTOR HI_1459-RELATED"/>
    <property type="match status" value="1"/>
</dbReference>
<evidence type="ECO:0000256" key="2">
    <source>
        <dbReference type="ARBA" id="ARBA00023015"/>
    </source>
</evidence>
<evidence type="ECO:0000259" key="6">
    <source>
        <dbReference type="Pfam" id="PF04542"/>
    </source>
</evidence>
<evidence type="ECO:0000256" key="3">
    <source>
        <dbReference type="ARBA" id="ARBA00023082"/>
    </source>
</evidence>
<comment type="similarity">
    <text evidence="1">Belongs to the sigma-70 factor family. ECF subfamily.</text>
</comment>
<dbReference type="Pfam" id="PF04542">
    <property type="entry name" value="Sigma70_r2"/>
    <property type="match status" value="1"/>
</dbReference>
<evidence type="ECO:0000313" key="8">
    <source>
        <dbReference type="EMBL" id="QHJ11610.1"/>
    </source>
</evidence>
<evidence type="ECO:0000256" key="1">
    <source>
        <dbReference type="ARBA" id="ARBA00010641"/>
    </source>
</evidence>